<protein>
    <submittedName>
        <fullName evidence="1">Uncharacterized protein</fullName>
    </submittedName>
</protein>
<dbReference type="Proteomes" id="UP001597195">
    <property type="component" value="Unassembled WGS sequence"/>
</dbReference>
<evidence type="ECO:0000313" key="1">
    <source>
        <dbReference type="EMBL" id="MFD1550363.1"/>
    </source>
</evidence>
<evidence type="ECO:0000313" key="2">
    <source>
        <dbReference type="Proteomes" id="UP001597195"/>
    </source>
</evidence>
<dbReference type="RefSeq" id="WP_125702050.1">
    <property type="nucleotide sequence ID" value="NZ_RHNZ01000028.1"/>
</dbReference>
<comment type="caution">
    <text evidence="1">The sequence shown here is derived from an EMBL/GenBank/DDBJ whole genome shotgun (WGS) entry which is preliminary data.</text>
</comment>
<proteinExistence type="predicted"/>
<gene>
    <name evidence="1" type="ORF">ACFQ5T_11780</name>
</gene>
<sequence>MSLNITLVVQSHYSLALYLKTFSWQNAKLTAGSKVKIDLTANQDNQYDWCRIKATTKHAIHHY</sequence>
<accession>A0ABW4H6E1</accession>
<dbReference type="EMBL" id="JBHTOM010000025">
    <property type="protein sequence ID" value="MFD1550363.1"/>
    <property type="molecule type" value="Genomic_DNA"/>
</dbReference>
<reference evidence="2" key="1">
    <citation type="journal article" date="2019" name="Int. J. Syst. Evol. Microbiol.">
        <title>The Global Catalogue of Microorganisms (GCM) 10K type strain sequencing project: providing services to taxonomists for standard genome sequencing and annotation.</title>
        <authorList>
            <consortium name="The Broad Institute Genomics Platform"/>
            <consortium name="The Broad Institute Genome Sequencing Center for Infectious Disease"/>
            <person name="Wu L."/>
            <person name="Ma J."/>
        </authorList>
    </citation>
    <scope>NUCLEOTIDE SEQUENCE [LARGE SCALE GENOMIC DNA]</scope>
    <source>
        <strain evidence="2">CCM 8906</strain>
    </source>
</reference>
<keyword evidence="2" id="KW-1185">Reference proteome</keyword>
<organism evidence="1 2">
    <name type="scientific">Levilactobacillus fuyuanensis</name>
    <dbReference type="NCBI Taxonomy" id="2486022"/>
    <lineage>
        <taxon>Bacteria</taxon>
        <taxon>Bacillati</taxon>
        <taxon>Bacillota</taxon>
        <taxon>Bacilli</taxon>
        <taxon>Lactobacillales</taxon>
        <taxon>Lactobacillaceae</taxon>
        <taxon>Levilactobacillus</taxon>
    </lineage>
</organism>
<name>A0ABW4H6E1_9LACO</name>